<evidence type="ECO:0000256" key="2">
    <source>
        <dbReference type="ARBA" id="ARBA00022676"/>
    </source>
</evidence>
<comment type="subunit">
    <text evidence="5">Homodimer.</text>
</comment>
<evidence type="ECO:0000256" key="6">
    <source>
        <dbReference type="NCBIfam" id="TIGR01744"/>
    </source>
</evidence>
<feature type="binding site" evidence="5">
    <location>
        <position position="27"/>
    </location>
    <ligand>
        <name>xanthine</name>
        <dbReference type="ChEBI" id="CHEBI:17712"/>
    </ligand>
</feature>
<comment type="similarity">
    <text evidence="5">Belongs to the purine/pyrimidine phosphoribosyltransferase family. Xpt subfamily.</text>
</comment>
<evidence type="ECO:0000256" key="1">
    <source>
        <dbReference type="ARBA" id="ARBA00022490"/>
    </source>
</evidence>
<dbReference type="GO" id="GO:0046110">
    <property type="term" value="P:xanthine metabolic process"/>
    <property type="evidence" value="ECO:0007669"/>
    <property type="project" value="UniProtKB-UniRule"/>
</dbReference>
<dbReference type="AlphaFoldDB" id="A0A9D1CVE4"/>
<dbReference type="GO" id="GO:0032265">
    <property type="term" value="P:XMP salvage"/>
    <property type="evidence" value="ECO:0007669"/>
    <property type="project" value="UniProtKB-UniRule"/>
</dbReference>
<keyword evidence="3 5" id="KW-0808">Transferase</keyword>
<reference evidence="7" key="1">
    <citation type="submission" date="2020-10" db="EMBL/GenBank/DDBJ databases">
        <authorList>
            <person name="Gilroy R."/>
        </authorList>
    </citation>
    <scope>NUCLEOTIDE SEQUENCE</scope>
    <source>
        <strain evidence="7">ChiSjej6B24-2974</strain>
    </source>
</reference>
<keyword evidence="1 5" id="KW-0963">Cytoplasm</keyword>
<dbReference type="GO" id="GO:0005737">
    <property type="term" value="C:cytoplasm"/>
    <property type="evidence" value="ECO:0007669"/>
    <property type="project" value="UniProtKB-SubCell"/>
</dbReference>
<comment type="caution">
    <text evidence="7">The sequence shown here is derived from an EMBL/GenBank/DDBJ whole genome shotgun (WGS) entry which is preliminary data.</text>
</comment>
<comment type="pathway">
    <text evidence="5">Purine metabolism; XMP biosynthesis via salvage pathway; XMP from xanthine: step 1/1.</text>
</comment>
<proteinExistence type="inferred from homology"/>
<dbReference type="InterPro" id="IPR000836">
    <property type="entry name" value="PRTase_dom"/>
</dbReference>
<gene>
    <name evidence="5" type="primary">xpt</name>
    <name evidence="7" type="ORF">IAA52_02265</name>
</gene>
<dbReference type="CDD" id="cd06223">
    <property type="entry name" value="PRTases_typeI"/>
    <property type="match status" value="1"/>
</dbReference>
<protein>
    <recommendedName>
        <fullName evidence="5 6">Xanthine phosphoribosyltransferase</fullName>
        <shortName evidence="5">XPRTase</shortName>
        <ecNumber evidence="5 6">2.4.2.22</ecNumber>
    </recommendedName>
</protein>
<keyword evidence="4 5" id="KW-0660">Purine salvage</keyword>
<feature type="binding site" evidence="5">
    <location>
        <position position="20"/>
    </location>
    <ligand>
        <name>xanthine</name>
        <dbReference type="ChEBI" id="CHEBI:17712"/>
    </ligand>
</feature>
<dbReference type="Gene3D" id="3.40.50.2020">
    <property type="match status" value="1"/>
</dbReference>
<sequence>MRLLEERILRDGRALSEDVLLVDSFLNHQVDTELMRAVGNEFARLFKDAGVTRVATIEASGIAPAVMTAQALQTPLVILKKSTSSILKEGVIQTEVFSFTKNSSYQLTLKSQFVRPGDRVLLIDDFLANGEAAFGGIRLLEQAGASVAGVGAVIAKAFQPGMRKLRAAGYRVEALAAVKSLANGQISFGEVEA</sequence>
<dbReference type="InterPro" id="IPR050118">
    <property type="entry name" value="Pur/Pyrimidine_PRTase"/>
</dbReference>
<feature type="binding site" evidence="5">
    <location>
        <begin position="128"/>
        <end position="132"/>
    </location>
    <ligand>
        <name>5-phospho-alpha-D-ribose 1-diphosphate</name>
        <dbReference type="ChEBI" id="CHEBI:58017"/>
    </ligand>
</feature>
<dbReference type="Proteomes" id="UP000824260">
    <property type="component" value="Unassembled WGS sequence"/>
</dbReference>
<reference evidence="7" key="2">
    <citation type="journal article" date="2021" name="PeerJ">
        <title>Extensive microbial diversity within the chicken gut microbiome revealed by metagenomics and culture.</title>
        <authorList>
            <person name="Gilroy R."/>
            <person name="Ravi A."/>
            <person name="Getino M."/>
            <person name="Pursley I."/>
            <person name="Horton D.L."/>
            <person name="Alikhan N.F."/>
            <person name="Baker D."/>
            <person name="Gharbi K."/>
            <person name="Hall N."/>
            <person name="Watson M."/>
            <person name="Adriaenssens E.M."/>
            <person name="Foster-Nyarko E."/>
            <person name="Jarju S."/>
            <person name="Secka A."/>
            <person name="Antonio M."/>
            <person name="Oren A."/>
            <person name="Chaudhuri R.R."/>
            <person name="La Ragione R."/>
            <person name="Hildebrand F."/>
            <person name="Pallen M.J."/>
        </authorList>
    </citation>
    <scope>NUCLEOTIDE SEQUENCE</scope>
    <source>
        <strain evidence="7">ChiSjej6B24-2974</strain>
    </source>
</reference>
<keyword evidence="2 5" id="KW-0328">Glycosyltransferase</keyword>
<dbReference type="PANTHER" id="PTHR43864">
    <property type="entry name" value="HYPOXANTHINE/GUANINE PHOSPHORIBOSYLTRANSFERASE"/>
    <property type="match status" value="1"/>
</dbReference>
<dbReference type="NCBIfam" id="NF006671">
    <property type="entry name" value="PRK09219.1"/>
    <property type="match status" value="1"/>
</dbReference>
<feature type="binding site" evidence="5">
    <location>
        <position position="156"/>
    </location>
    <ligand>
        <name>xanthine</name>
        <dbReference type="ChEBI" id="CHEBI:17712"/>
    </ligand>
</feature>
<evidence type="ECO:0000256" key="4">
    <source>
        <dbReference type="ARBA" id="ARBA00022726"/>
    </source>
</evidence>
<dbReference type="GO" id="GO:0006166">
    <property type="term" value="P:purine ribonucleoside salvage"/>
    <property type="evidence" value="ECO:0007669"/>
    <property type="project" value="UniProtKB-KW"/>
</dbReference>
<dbReference type="PANTHER" id="PTHR43864:SF1">
    <property type="entry name" value="XANTHINE PHOSPHORIBOSYLTRANSFERASE"/>
    <property type="match status" value="1"/>
</dbReference>
<comment type="catalytic activity">
    <reaction evidence="5">
        <text>XMP + diphosphate = xanthine + 5-phospho-alpha-D-ribose 1-diphosphate</text>
        <dbReference type="Rhea" id="RHEA:10800"/>
        <dbReference type="ChEBI" id="CHEBI:17712"/>
        <dbReference type="ChEBI" id="CHEBI:33019"/>
        <dbReference type="ChEBI" id="CHEBI:57464"/>
        <dbReference type="ChEBI" id="CHEBI:58017"/>
        <dbReference type="EC" id="2.4.2.22"/>
    </reaction>
</comment>
<dbReference type="SUPFAM" id="SSF53271">
    <property type="entry name" value="PRTase-like"/>
    <property type="match status" value="1"/>
</dbReference>
<dbReference type="HAMAP" id="MF_01184">
    <property type="entry name" value="XPRTase"/>
    <property type="match status" value="1"/>
</dbReference>
<dbReference type="EMBL" id="DVFZ01000024">
    <property type="protein sequence ID" value="HIQ81907.1"/>
    <property type="molecule type" value="Genomic_DNA"/>
</dbReference>
<dbReference type="InterPro" id="IPR010079">
    <property type="entry name" value="Xanthine_PRibTrfase"/>
</dbReference>
<dbReference type="NCBIfam" id="TIGR01744">
    <property type="entry name" value="XPRTase"/>
    <property type="match status" value="1"/>
</dbReference>
<dbReference type="EC" id="2.4.2.22" evidence="5 6"/>
<name>A0A9D1CVE4_9FIRM</name>
<evidence type="ECO:0000256" key="3">
    <source>
        <dbReference type="ARBA" id="ARBA00022679"/>
    </source>
</evidence>
<dbReference type="InterPro" id="IPR029057">
    <property type="entry name" value="PRTase-like"/>
</dbReference>
<comment type="function">
    <text evidence="5">Converts the preformed base xanthine, a product of nucleic acid breakdown, to xanthosine 5'-monophosphate (XMP), so it can be reused for RNA or DNA synthesis.</text>
</comment>
<evidence type="ECO:0000313" key="8">
    <source>
        <dbReference type="Proteomes" id="UP000824260"/>
    </source>
</evidence>
<accession>A0A9D1CVE4</accession>
<comment type="subcellular location">
    <subcellularLocation>
        <location evidence="5">Cytoplasm</location>
    </subcellularLocation>
</comment>
<dbReference type="GO" id="GO:0000310">
    <property type="term" value="F:xanthine phosphoribosyltransferase activity"/>
    <property type="evidence" value="ECO:0007669"/>
    <property type="project" value="UniProtKB-UniRule"/>
</dbReference>
<evidence type="ECO:0000313" key="7">
    <source>
        <dbReference type="EMBL" id="HIQ81907.1"/>
    </source>
</evidence>
<evidence type="ECO:0000256" key="5">
    <source>
        <dbReference type="HAMAP-Rule" id="MF_01184"/>
    </source>
</evidence>
<organism evidence="7 8">
    <name type="scientific">Candidatus Pullichristensenella stercorigallinarum</name>
    <dbReference type="NCBI Taxonomy" id="2840909"/>
    <lineage>
        <taxon>Bacteria</taxon>
        <taxon>Bacillati</taxon>
        <taxon>Bacillota</taxon>
        <taxon>Clostridia</taxon>
        <taxon>Candidatus Pullichristensenella</taxon>
    </lineage>
</organism>